<dbReference type="AlphaFoldDB" id="A0A7X1Y3A6"/>
<name>A0A7X1Y3A6_9PSED</name>
<gene>
    <name evidence="1" type="ORF">GHO29_25455</name>
</gene>
<dbReference type="EMBL" id="WIVW01000256">
    <property type="protein sequence ID" value="MQU29782.1"/>
    <property type="molecule type" value="Genomic_DNA"/>
</dbReference>
<feature type="non-terminal residue" evidence="1">
    <location>
        <position position="78"/>
    </location>
</feature>
<feature type="non-terminal residue" evidence="1">
    <location>
        <position position="1"/>
    </location>
</feature>
<evidence type="ECO:0000313" key="1">
    <source>
        <dbReference type="EMBL" id="MQU29782.1"/>
    </source>
</evidence>
<comment type="caution">
    <text evidence="1">The sequence shown here is derived from an EMBL/GenBank/DDBJ whole genome shotgun (WGS) entry which is preliminary data.</text>
</comment>
<accession>A0A7X1Y3A6</accession>
<organism evidence="1 2">
    <name type="scientific">Pseudomonas helleri</name>
    <dbReference type="NCBI Taxonomy" id="1608996"/>
    <lineage>
        <taxon>Bacteria</taxon>
        <taxon>Pseudomonadati</taxon>
        <taxon>Pseudomonadota</taxon>
        <taxon>Gammaproteobacteria</taxon>
        <taxon>Pseudomonadales</taxon>
        <taxon>Pseudomonadaceae</taxon>
        <taxon>Pseudomonas</taxon>
    </lineage>
</organism>
<sequence>GIYPVGSLVRLSSQRLAVVVEPGMESLLTPKVRVFFSLRSREPIPMQTIDLAATSCKDSFTGPEDPTLWNFKNLDDLW</sequence>
<protein>
    <submittedName>
        <fullName evidence="1">Uncharacterized protein</fullName>
    </submittedName>
</protein>
<proteinExistence type="predicted"/>
<dbReference type="Proteomes" id="UP000437970">
    <property type="component" value="Unassembled WGS sequence"/>
</dbReference>
<evidence type="ECO:0000313" key="2">
    <source>
        <dbReference type="Proteomes" id="UP000437970"/>
    </source>
</evidence>
<reference evidence="1 2" key="1">
    <citation type="submission" date="2019-10" db="EMBL/GenBank/DDBJ databases">
        <title>Evaluation of single-gene subtyping targets for Pseudomonas.</title>
        <authorList>
            <person name="Reichler S.J."/>
            <person name="Orsi R.H."/>
            <person name="Wiedmann M."/>
            <person name="Martin N.H."/>
            <person name="Murphy S.I."/>
        </authorList>
    </citation>
    <scope>NUCLEOTIDE SEQUENCE [LARGE SCALE GENOMIC DNA]</scope>
    <source>
        <strain evidence="1 2">FSL R10-1984</strain>
    </source>
</reference>